<evidence type="ECO:0000256" key="1">
    <source>
        <dbReference type="ARBA" id="ARBA00009477"/>
    </source>
</evidence>
<dbReference type="Gene3D" id="2.40.420.20">
    <property type="match status" value="1"/>
</dbReference>
<protein>
    <recommendedName>
        <fullName evidence="2">Multidrug resistance protein MdtA-like barrel-sandwich hybrid domain-containing protein</fullName>
    </recommendedName>
</protein>
<gene>
    <name evidence="3" type="ORF">A9R00_01410</name>
</gene>
<sequence>MNSSSFNFKLIVIFAIAAGSIYLLTDNKPTPEKTEAKIHTPVIPYTVAKSSEVSIPIFSRGKVSPAQTRLISSEVPGLVTFVSEQLINGGLVKQDELLIQLDPQPFILDIAQKQSTLDQAKLQFYETKAKARVAKKGAGKNASDYALYVPQLRYANSQVDAANAALEYAKKQLEKTSIKAPINGKVIMANIHLGEYLQATQELAKIYGTKTVEVRLPLNDHQISLLGLQYSKQKAESVNALPKVLIQNFQDDSIIWHGTITRTEGERDKNQLLYVIATVDNNDTLNSKSRPLLPGSFIEAIITGNLQTELHILPRDSLQAEDNLWTISKENRISRKPVDVIYRGKDQIYITSGINLGERIVTGSFSNLVDGLLVEPKVRKLSGQQKELTTPAIVEAL</sequence>
<dbReference type="Proteomes" id="UP000227088">
    <property type="component" value="Unassembled WGS sequence"/>
</dbReference>
<reference evidence="4" key="1">
    <citation type="journal article" date="2017" name="Proc. Natl. Acad. Sci. U.S.A.">
        <title>Simulation of Deepwater Horizon oil plume reveals substrate specialization within a complex community of hydrocarbon degraders.</title>
        <authorList>
            <person name="Hu P."/>
            <person name="Dubinsky E.A."/>
            <person name="Probst A.J."/>
            <person name="Wang J."/>
            <person name="Sieber C.M.K."/>
            <person name="Tom L.M."/>
            <person name="Gardinali P."/>
            <person name="Banfield J.F."/>
            <person name="Atlas R.M."/>
            <person name="Andersen G.L."/>
        </authorList>
    </citation>
    <scope>NUCLEOTIDE SEQUENCE [LARGE SCALE GENOMIC DNA]</scope>
</reference>
<accession>A0A1Y5HVK7</accession>
<evidence type="ECO:0000313" key="3">
    <source>
        <dbReference type="EMBL" id="OUS41346.1"/>
    </source>
</evidence>
<comment type="similarity">
    <text evidence="1">Belongs to the membrane fusion protein (MFP) (TC 8.A.1) family.</text>
</comment>
<dbReference type="InterPro" id="IPR058625">
    <property type="entry name" value="MdtA-like_BSH"/>
</dbReference>
<dbReference type="Gene3D" id="2.40.30.170">
    <property type="match status" value="1"/>
</dbReference>
<evidence type="ECO:0000259" key="2">
    <source>
        <dbReference type="Pfam" id="PF25917"/>
    </source>
</evidence>
<dbReference type="GO" id="GO:0015562">
    <property type="term" value="F:efflux transmembrane transporter activity"/>
    <property type="evidence" value="ECO:0007669"/>
    <property type="project" value="TreeGrafter"/>
</dbReference>
<proteinExistence type="inferred from homology"/>
<dbReference type="Gene3D" id="1.10.287.470">
    <property type="entry name" value="Helix hairpin bin"/>
    <property type="match status" value="1"/>
</dbReference>
<name>A0A1Y5HVK7_OLEAN</name>
<dbReference type="SUPFAM" id="SSF111369">
    <property type="entry name" value="HlyD-like secretion proteins"/>
    <property type="match status" value="1"/>
</dbReference>
<comment type="caution">
    <text evidence="3">The sequence shown here is derived from an EMBL/GenBank/DDBJ whole genome shotgun (WGS) entry which is preliminary data.</text>
</comment>
<dbReference type="GO" id="GO:1990281">
    <property type="term" value="C:efflux pump complex"/>
    <property type="evidence" value="ECO:0007669"/>
    <property type="project" value="TreeGrafter"/>
</dbReference>
<dbReference type="InterPro" id="IPR006143">
    <property type="entry name" value="RND_pump_MFP"/>
</dbReference>
<dbReference type="AlphaFoldDB" id="A0A1Y5HVK7"/>
<feature type="domain" description="Multidrug resistance protein MdtA-like barrel-sandwich hybrid" evidence="2">
    <location>
        <begin position="83"/>
        <end position="204"/>
    </location>
</feature>
<dbReference type="PANTHER" id="PTHR30469:SF12">
    <property type="entry name" value="MULTIDRUG RESISTANCE PROTEIN MDTA"/>
    <property type="match status" value="1"/>
</dbReference>
<organism evidence="3 4">
    <name type="scientific">Oleispira antarctica</name>
    <dbReference type="NCBI Taxonomy" id="188908"/>
    <lineage>
        <taxon>Bacteria</taxon>
        <taxon>Pseudomonadati</taxon>
        <taxon>Pseudomonadota</taxon>
        <taxon>Gammaproteobacteria</taxon>
        <taxon>Oceanospirillales</taxon>
        <taxon>Oceanospirillaceae</taxon>
        <taxon>Oleispira</taxon>
    </lineage>
</organism>
<dbReference type="Pfam" id="PF25917">
    <property type="entry name" value="BSH_RND"/>
    <property type="match status" value="1"/>
</dbReference>
<dbReference type="PANTHER" id="PTHR30469">
    <property type="entry name" value="MULTIDRUG RESISTANCE PROTEIN MDTA"/>
    <property type="match status" value="1"/>
</dbReference>
<evidence type="ECO:0000313" key="4">
    <source>
        <dbReference type="Proteomes" id="UP000227088"/>
    </source>
</evidence>
<dbReference type="Gene3D" id="2.40.50.100">
    <property type="match status" value="1"/>
</dbReference>
<dbReference type="NCBIfam" id="TIGR01730">
    <property type="entry name" value="RND_mfp"/>
    <property type="match status" value="1"/>
</dbReference>
<dbReference type="EMBL" id="MABE01000085">
    <property type="protein sequence ID" value="OUS41346.1"/>
    <property type="molecule type" value="Genomic_DNA"/>
</dbReference>